<dbReference type="PRINTS" id="PR00119">
    <property type="entry name" value="CATATPASE"/>
</dbReference>
<feature type="domain" description="P-type ATPase A" evidence="9">
    <location>
        <begin position="132"/>
        <end position="231"/>
    </location>
</feature>
<feature type="transmembrane region" description="Helical" evidence="8">
    <location>
        <begin position="247"/>
        <end position="266"/>
    </location>
</feature>
<keyword evidence="8" id="KW-0479">Metal-binding</keyword>
<dbReference type="InterPro" id="IPR051014">
    <property type="entry name" value="Cation_Transport_ATPase_IB"/>
</dbReference>
<dbReference type="Pfam" id="PF00702">
    <property type="entry name" value="Hydrolase"/>
    <property type="match status" value="1"/>
</dbReference>
<dbReference type="SUPFAM" id="SSF56784">
    <property type="entry name" value="HAD-like"/>
    <property type="match status" value="1"/>
</dbReference>
<evidence type="ECO:0000256" key="5">
    <source>
        <dbReference type="ARBA" id="ARBA00023136"/>
    </source>
</evidence>
<proteinExistence type="inferred from homology"/>
<dbReference type="InterPro" id="IPR059000">
    <property type="entry name" value="ATPase_P-type_domA"/>
</dbReference>
<evidence type="ECO:0000256" key="1">
    <source>
        <dbReference type="ARBA" id="ARBA00004370"/>
    </source>
</evidence>
<feature type="transmembrane region" description="Helical" evidence="8">
    <location>
        <begin position="51"/>
        <end position="70"/>
    </location>
</feature>
<dbReference type="Pfam" id="PF00122">
    <property type="entry name" value="E1-E2_ATPase"/>
    <property type="match status" value="1"/>
</dbReference>
<accession>A0ABU9Z578</accession>
<keyword evidence="5 8" id="KW-0472">Membrane</keyword>
<keyword evidence="8" id="KW-1003">Cell membrane</keyword>
<comment type="similarity">
    <text evidence="2 8">Belongs to the cation transport ATPase (P-type) (TC 3.A.3) family. Type IB subfamily.</text>
</comment>
<comment type="catalytic activity">
    <reaction evidence="7">
        <text>Zn(2+)(in) + ATP + H2O = Zn(2+)(out) + ADP + phosphate + H(+)</text>
        <dbReference type="Rhea" id="RHEA:20621"/>
        <dbReference type="ChEBI" id="CHEBI:15377"/>
        <dbReference type="ChEBI" id="CHEBI:15378"/>
        <dbReference type="ChEBI" id="CHEBI:29105"/>
        <dbReference type="ChEBI" id="CHEBI:30616"/>
        <dbReference type="ChEBI" id="CHEBI:43474"/>
        <dbReference type="ChEBI" id="CHEBI:456216"/>
        <dbReference type="EC" id="7.2.2.12"/>
    </reaction>
</comment>
<evidence type="ECO:0000256" key="7">
    <source>
        <dbReference type="ARBA" id="ARBA00047308"/>
    </source>
</evidence>
<feature type="transmembrane region" description="Helical" evidence="8">
    <location>
        <begin position="82"/>
        <end position="108"/>
    </location>
</feature>
<dbReference type="EMBL" id="JAQYXL010000001">
    <property type="protein sequence ID" value="MEN3226487.1"/>
    <property type="molecule type" value="Genomic_DNA"/>
</dbReference>
<evidence type="ECO:0000256" key="8">
    <source>
        <dbReference type="RuleBase" id="RU362081"/>
    </source>
</evidence>
<dbReference type="InterPro" id="IPR036412">
    <property type="entry name" value="HAD-like_sf"/>
</dbReference>
<reference evidence="10 11" key="1">
    <citation type="journal article" date="2023" name="PLoS ONE">
        <title>Complete genome assembly of Hawai'i environmental nontuberculous mycobacteria reveals unexpected co-isolation with methylobacteria.</title>
        <authorList>
            <person name="Hendrix J."/>
            <person name="Epperson L.E."/>
            <person name="Tong E.I."/>
            <person name="Chan Y.L."/>
            <person name="Hasan N.A."/>
            <person name="Dawrs S.N."/>
            <person name="Norton G.J."/>
            <person name="Virdi R."/>
            <person name="Crooks J.L."/>
            <person name="Chan E.D."/>
            <person name="Honda J.R."/>
            <person name="Strong M."/>
        </authorList>
    </citation>
    <scope>NUCLEOTIDE SEQUENCE [LARGE SCALE GENOMIC DNA]</scope>
    <source>
        <strain evidence="10 11">NJH_HI01</strain>
    </source>
</reference>
<comment type="subcellular location">
    <subcellularLocation>
        <location evidence="8">Cell membrane</location>
    </subcellularLocation>
    <subcellularLocation>
        <location evidence="1">Membrane</location>
    </subcellularLocation>
</comment>
<evidence type="ECO:0000256" key="2">
    <source>
        <dbReference type="ARBA" id="ARBA00006024"/>
    </source>
</evidence>
<dbReference type="RefSeq" id="WP_345970126.1">
    <property type="nucleotide sequence ID" value="NZ_JAQYXL010000001.1"/>
</dbReference>
<evidence type="ECO:0000256" key="6">
    <source>
        <dbReference type="ARBA" id="ARBA00039097"/>
    </source>
</evidence>
<dbReference type="SUPFAM" id="SSF81665">
    <property type="entry name" value="Calcium ATPase, transmembrane domain M"/>
    <property type="match status" value="1"/>
</dbReference>
<dbReference type="InterPro" id="IPR008250">
    <property type="entry name" value="ATPase_P-typ_transduc_dom_A_sf"/>
</dbReference>
<gene>
    <name evidence="10" type="ORF">PUR21_02180</name>
</gene>
<dbReference type="Gene3D" id="2.70.150.10">
    <property type="entry name" value="Calcium-transporting ATPase, cytoplasmic transduction domain A"/>
    <property type="match status" value="1"/>
</dbReference>
<dbReference type="InterPro" id="IPR023299">
    <property type="entry name" value="ATPase_P-typ_cyto_dom_N"/>
</dbReference>
<keyword evidence="8" id="KW-0067">ATP-binding</keyword>
<feature type="transmembrane region" description="Helical" evidence="8">
    <location>
        <begin position="575"/>
        <end position="599"/>
    </location>
</feature>
<dbReference type="Gene3D" id="3.40.50.1000">
    <property type="entry name" value="HAD superfamily/HAD-like"/>
    <property type="match status" value="1"/>
</dbReference>
<protein>
    <recommendedName>
        <fullName evidence="6">P-type Zn(2+) transporter</fullName>
        <ecNumber evidence="6">7.2.2.12</ecNumber>
    </recommendedName>
</protein>
<dbReference type="InterPro" id="IPR023298">
    <property type="entry name" value="ATPase_P-typ_TM_dom_sf"/>
</dbReference>
<evidence type="ECO:0000313" key="10">
    <source>
        <dbReference type="EMBL" id="MEN3226487.1"/>
    </source>
</evidence>
<dbReference type="InterPro" id="IPR023214">
    <property type="entry name" value="HAD_sf"/>
</dbReference>
<dbReference type="Gene3D" id="3.40.1110.10">
    <property type="entry name" value="Calcium-transporting ATPase, cytoplasmic domain N"/>
    <property type="match status" value="1"/>
</dbReference>
<evidence type="ECO:0000259" key="9">
    <source>
        <dbReference type="Pfam" id="PF00122"/>
    </source>
</evidence>
<evidence type="ECO:0000256" key="4">
    <source>
        <dbReference type="ARBA" id="ARBA00022989"/>
    </source>
</evidence>
<dbReference type="SUPFAM" id="SSF81653">
    <property type="entry name" value="Calcium ATPase, transduction domain A"/>
    <property type="match status" value="1"/>
</dbReference>
<comment type="caution">
    <text evidence="10">The sequence shown here is derived from an EMBL/GenBank/DDBJ whole genome shotgun (WGS) entry which is preliminary data.</text>
</comment>
<sequence length="641" mass="65070">MMTTLTAGLPGVRRSVAGWSPRLRGWLAVLPLSGLCAGLSAHALGRADVAATAWTLATLAVLVVLVTQVVRSLAKGDVGLDLVALLSMGGALALSQPLAGAVIALMYAGGQSLEAYASGRAGKAMTALVARQPRTALREDGGALTEVPLAALVPGDRILVRVGDVVPVDGRVATGSAILDQSSLTGEALPVTFLANEPVLSGTVNTGTPFTLVAERPAADSTYAGIVRLVEAAQARKAPMARLADRYGLAFLGLTLLLAGGAWAFTGDPVRALAVLVVATPCPLILAVPVALVSGLSRAAGIGVLIKGGGALETLARIRVLVIDKTGTLTHGSARLTSARIFGRFDEAEALRLAASLDQASGHPMARALVEEARRRGLTLSQPTKVTESPGDGISGWVEERHVIVGGPHLMRMHDVRFPQTDGVPSVTAPVATVLVAAEGAPIAVLELADPLRNDGGGTLAALRECGVARIVLATGDRRAIAEALVAGLPVDAVAADLDPNAKTDIVAAERRKGPVMMVGDGVNDAPALAAADLGVALGARGAAAAAEAADVVLLVDSLAPLPHAIRIAQRARTIALQSVWVGLGLSLGSMVAAALGYLSPLQGALLQEAIDVAVILNAMRALGGPQDGREPTTQGVPHCS</sequence>
<dbReference type="NCBIfam" id="TIGR01525">
    <property type="entry name" value="ATPase-IB_hvy"/>
    <property type="match status" value="1"/>
</dbReference>
<dbReference type="Proteomes" id="UP001404845">
    <property type="component" value="Unassembled WGS sequence"/>
</dbReference>
<dbReference type="NCBIfam" id="TIGR01494">
    <property type="entry name" value="ATPase_P-type"/>
    <property type="match status" value="1"/>
</dbReference>
<keyword evidence="4 8" id="KW-1133">Transmembrane helix</keyword>
<dbReference type="EC" id="7.2.2.12" evidence="6"/>
<dbReference type="InterPro" id="IPR018303">
    <property type="entry name" value="ATPase_P-typ_P_site"/>
</dbReference>
<keyword evidence="3 8" id="KW-0812">Transmembrane</keyword>
<keyword evidence="8" id="KW-0547">Nucleotide-binding</keyword>
<name>A0ABU9Z578_9HYPH</name>
<dbReference type="PANTHER" id="PTHR48085">
    <property type="entry name" value="CADMIUM/ZINC-TRANSPORTING ATPASE HMA2-RELATED"/>
    <property type="match status" value="1"/>
</dbReference>
<evidence type="ECO:0000313" key="11">
    <source>
        <dbReference type="Proteomes" id="UP001404845"/>
    </source>
</evidence>
<feature type="transmembrane region" description="Helical" evidence="8">
    <location>
        <begin position="272"/>
        <end position="293"/>
    </location>
</feature>
<evidence type="ECO:0000256" key="3">
    <source>
        <dbReference type="ARBA" id="ARBA00022692"/>
    </source>
</evidence>
<keyword evidence="11" id="KW-1185">Reference proteome</keyword>
<feature type="transmembrane region" description="Helical" evidence="8">
    <location>
        <begin position="25"/>
        <end position="44"/>
    </location>
</feature>
<dbReference type="PANTHER" id="PTHR48085:SF5">
    <property type="entry name" value="CADMIUM_ZINC-TRANSPORTING ATPASE HMA4-RELATED"/>
    <property type="match status" value="1"/>
</dbReference>
<organism evidence="10 11">
    <name type="scientific">Methylorubrum rhodesianum</name>
    <dbReference type="NCBI Taxonomy" id="29427"/>
    <lineage>
        <taxon>Bacteria</taxon>
        <taxon>Pseudomonadati</taxon>
        <taxon>Pseudomonadota</taxon>
        <taxon>Alphaproteobacteria</taxon>
        <taxon>Hyphomicrobiales</taxon>
        <taxon>Methylobacteriaceae</taxon>
        <taxon>Methylorubrum</taxon>
    </lineage>
</organism>
<dbReference type="InterPro" id="IPR001757">
    <property type="entry name" value="P_typ_ATPase"/>
</dbReference>
<dbReference type="InterPro" id="IPR027256">
    <property type="entry name" value="P-typ_ATPase_IB"/>
</dbReference>
<dbReference type="PROSITE" id="PS00154">
    <property type="entry name" value="ATPASE_E1_E2"/>
    <property type="match status" value="1"/>
</dbReference>